<name>A0A1G7Q0Z0_9SPHI</name>
<organism evidence="2 3">
    <name type="scientific">Pedobacter terrae</name>
    <dbReference type="NCBI Taxonomy" id="405671"/>
    <lineage>
        <taxon>Bacteria</taxon>
        <taxon>Pseudomonadati</taxon>
        <taxon>Bacteroidota</taxon>
        <taxon>Sphingobacteriia</taxon>
        <taxon>Sphingobacteriales</taxon>
        <taxon>Sphingobacteriaceae</taxon>
        <taxon>Pedobacter</taxon>
    </lineage>
</organism>
<keyword evidence="2" id="KW-0238">DNA-binding</keyword>
<dbReference type="Gene3D" id="1.10.10.10">
    <property type="entry name" value="Winged helix-like DNA-binding domain superfamily/Winged helix DNA-binding domain"/>
    <property type="match status" value="1"/>
</dbReference>
<dbReference type="SUPFAM" id="SSF46785">
    <property type="entry name" value="Winged helix' DNA-binding domain"/>
    <property type="match status" value="1"/>
</dbReference>
<dbReference type="InterPro" id="IPR036390">
    <property type="entry name" value="WH_DNA-bd_sf"/>
</dbReference>
<dbReference type="EMBL" id="FNCH01000002">
    <property type="protein sequence ID" value="SDF92165.1"/>
    <property type="molecule type" value="Genomic_DNA"/>
</dbReference>
<dbReference type="GO" id="GO:0003677">
    <property type="term" value="F:DNA binding"/>
    <property type="evidence" value="ECO:0007669"/>
    <property type="project" value="UniProtKB-KW"/>
</dbReference>
<dbReference type="AlphaFoldDB" id="A0A1G7Q0Z0"/>
<dbReference type="PANTHER" id="PTHR33169">
    <property type="entry name" value="PADR-FAMILY TRANSCRIPTIONAL REGULATOR"/>
    <property type="match status" value="1"/>
</dbReference>
<accession>A0A1G7Q0Z0</accession>
<dbReference type="Proteomes" id="UP000199643">
    <property type="component" value="Unassembled WGS sequence"/>
</dbReference>
<keyword evidence="3" id="KW-1185">Reference proteome</keyword>
<reference evidence="3" key="1">
    <citation type="submission" date="2016-10" db="EMBL/GenBank/DDBJ databases">
        <authorList>
            <person name="Varghese N."/>
            <person name="Submissions S."/>
        </authorList>
    </citation>
    <scope>NUCLEOTIDE SEQUENCE [LARGE SCALE GENOMIC DNA]</scope>
    <source>
        <strain evidence="3">DSM 17933</strain>
    </source>
</reference>
<gene>
    <name evidence="2" type="ORF">SAMN05421827_102122</name>
</gene>
<sequence>MYVCDMVELNKDFMASALAPLILIILRRQESYGYQIIQELKDKTGGELHVAEGTLYPVLKKMESKNWIEGEWKKSDSGRARRYYVLTGKGKQELEEQYSQMNFINDLIKKLWNLPISTSTTPFSVT</sequence>
<dbReference type="InterPro" id="IPR005149">
    <property type="entry name" value="Tscrpt_reg_PadR_N"/>
</dbReference>
<dbReference type="InterPro" id="IPR052509">
    <property type="entry name" value="Metal_resp_DNA-bind_regulator"/>
</dbReference>
<evidence type="ECO:0000313" key="2">
    <source>
        <dbReference type="EMBL" id="SDF92165.1"/>
    </source>
</evidence>
<feature type="domain" description="Transcription regulator PadR N-terminal" evidence="1">
    <location>
        <begin position="22"/>
        <end position="96"/>
    </location>
</feature>
<evidence type="ECO:0000313" key="3">
    <source>
        <dbReference type="Proteomes" id="UP000199643"/>
    </source>
</evidence>
<evidence type="ECO:0000259" key="1">
    <source>
        <dbReference type="Pfam" id="PF03551"/>
    </source>
</evidence>
<protein>
    <submittedName>
        <fullName evidence="2">DNA-binding transcriptional regulator, PadR family</fullName>
    </submittedName>
</protein>
<proteinExistence type="predicted"/>
<dbReference type="InterPro" id="IPR036388">
    <property type="entry name" value="WH-like_DNA-bd_sf"/>
</dbReference>
<dbReference type="PANTHER" id="PTHR33169:SF25">
    <property type="entry name" value="DNA-BINDING PROTEIN YIZB-RELATED"/>
    <property type="match status" value="1"/>
</dbReference>
<dbReference type="Pfam" id="PF03551">
    <property type="entry name" value="PadR"/>
    <property type="match status" value="1"/>
</dbReference>